<evidence type="ECO:0000313" key="2">
    <source>
        <dbReference type="EMBL" id="EET04283.1"/>
    </source>
</evidence>
<gene>
    <name evidence="2" type="ORF">BURPS1710A_A0014</name>
</gene>
<dbReference type="RefSeq" id="WP_004194611.1">
    <property type="nucleotide sequence ID" value="NZ_CM000833.1"/>
</dbReference>
<accession>A0A0E1VTR5</accession>
<dbReference type="Gene3D" id="3.30.1460.30">
    <property type="entry name" value="YgaC/TfoX-N like chaperone"/>
    <property type="match status" value="1"/>
</dbReference>
<proteinExistence type="predicted"/>
<dbReference type="EMBL" id="CM000833">
    <property type="protein sequence ID" value="EET04283.1"/>
    <property type="molecule type" value="Genomic_DNA"/>
</dbReference>
<dbReference type="Proteomes" id="UP000001812">
    <property type="component" value="Chromosome II"/>
</dbReference>
<dbReference type="InterPro" id="IPR007076">
    <property type="entry name" value="TfoX_N"/>
</dbReference>
<feature type="domain" description="TfoX N-terminal" evidence="1">
    <location>
        <begin position="15"/>
        <end position="108"/>
    </location>
</feature>
<dbReference type="HOGENOM" id="CLU_125849_2_0_4"/>
<name>A0A0E1VTR5_BURPE</name>
<reference evidence="2" key="1">
    <citation type="submission" date="2009-05" db="EMBL/GenBank/DDBJ databases">
        <authorList>
            <person name="Harkins D.M."/>
            <person name="DeShazer D."/>
            <person name="Woods D.E."/>
            <person name="Brinkac L.M."/>
            <person name="Brown K.A."/>
            <person name="Hung G.C."/>
            <person name="Tuanyok A."/>
            <person name="Zhang B."/>
            <person name="Nierman W.C."/>
        </authorList>
    </citation>
    <scope>NUCLEOTIDE SEQUENCE [LARGE SCALE GENOMIC DNA]</scope>
    <source>
        <strain evidence="2">1710a</strain>
    </source>
</reference>
<protein>
    <submittedName>
        <fullName evidence="2">TfoX domain protein</fullName>
    </submittedName>
</protein>
<organism evidence="2">
    <name type="scientific">Burkholderia pseudomallei 1710a</name>
    <dbReference type="NCBI Taxonomy" id="320371"/>
    <lineage>
        <taxon>Bacteria</taxon>
        <taxon>Pseudomonadati</taxon>
        <taxon>Pseudomonadota</taxon>
        <taxon>Betaproteobacteria</taxon>
        <taxon>Burkholderiales</taxon>
        <taxon>Burkholderiaceae</taxon>
        <taxon>Burkholderia</taxon>
        <taxon>pseudomallei group</taxon>
    </lineage>
</organism>
<evidence type="ECO:0000259" key="1">
    <source>
        <dbReference type="Pfam" id="PF04993"/>
    </source>
</evidence>
<dbReference type="GeneID" id="92976484"/>
<sequence length="122" mass="13490">MNWKAEKRRADELAEQLDALGPIGVARFFSGASLRLDGVLFGFVHAGSLFLRVDDDTRAAFERAGMRPFSYSGRTRTVVVGGYYETPADVLEDVGMLRDWCRDAHRAALRAGAGARRAKRKA</sequence>
<dbReference type="AlphaFoldDB" id="A0A0E1VTR5"/>
<dbReference type="SUPFAM" id="SSF159894">
    <property type="entry name" value="YgaC/TfoX-N like"/>
    <property type="match status" value="1"/>
</dbReference>
<dbReference type="Pfam" id="PF04993">
    <property type="entry name" value="TfoX_N"/>
    <property type="match status" value="1"/>
</dbReference>